<evidence type="ECO:0000256" key="3">
    <source>
        <dbReference type="ARBA" id="ARBA00022723"/>
    </source>
</evidence>
<evidence type="ECO:0000313" key="10">
    <source>
        <dbReference type="EMBL" id="MBO0933026.1"/>
    </source>
</evidence>
<feature type="signal peptide" evidence="8">
    <location>
        <begin position="1"/>
        <end position="22"/>
    </location>
</feature>
<dbReference type="InterPro" id="IPR004852">
    <property type="entry name" value="Di-haem_cyt_c_peroxidsae"/>
</dbReference>
<accession>A0A939K1G3</accession>
<comment type="subcellular location">
    <subcellularLocation>
        <location evidence="1">Cell envelope</location>
    </subcellularLocation>
</comment>
<dbReference type="SUPFAM" id="SSF46626">
    <property type="entry name" value="Cytochrome c"/>
    <property type="match status" value="1"/>
</dbReference>
<dbReference type="GO" id="GO:0046872">
    <property type="term" value="F:metal ion binding"/>
    <property type="evidence" value="ECO:0007669"/>
    <property type="project" value="UniProtKB-KW"/>
</dbReference>
<feature type="chain" id="PRO_5037681512" evidence="8">
    <location>
        <begin position="23"/>
        <end position="168"/>
    </location>
</feature>
<evidence type="ECO:0000259" key="9">
    <source>
        <dbReference type="PROSITE" id="PS51007"/>
    </source>
</evidence>
<dbReference type="PROSITE" id="PS51007">
    <property type="entry name" value="CYTC"/>
    <property type="match status" value="1"/>
</dbReference>
<reference evidence="10 11" key="1">
    <citation type="submission" date="2021-03" db="EMBL/GenBank/DDBJ databases">
        <title>Fibrella sp. HMF5036 genome sequencing and assembly.</title>
        <authorList>
            <person name="Kang H."/>
            <person name="Kim H."/>
            <person name="Bae S."/>
            <person name="Joh K."/>
        </authorList>
    </citation>
    <scope>NUCLEOTIDE SEQUENCE [LARGE SCALE GENOMIC DNA]</scope>
    <source>
        <strain evidence="10 11">HMF5036</strain>
    </source>
</reference>
<dbReference type="InterPro" id="IPR036909">
    <property type="entry name" value="Cyt_c-like_dom_sf"/>
</dbReference>
<evidence type="ECO:0000256" key="8">
    <source>
        <dbReference type="SAM" id="SignalP"/>
    </source>
</evidence>
<keyword evidence="4 8" id="KW-0732">Signal</keyword>
<dbReference type="GO" id="GO:0030313">
    <property type="term" value="C:cell envelope"/>
    <property type="evidence" value="ECO:0007669"/>
    <property type="project" value="UniProtKB-SubCell"/>
</dbReference>
<keyword evidence="11" id="KW-1185">Reference proteome</keyword>
<dbReference type="GO" id="GO:0004130">
    <property type="term" value="F:cytochrome-c peroxidase activity"/>
    <property type="evidence" value="ECO:0007669"/>
    <property type="project" value="TreeGrafter"/>
</dbReference>
<keyword evidence="6 7" id="KW-0408">Iron</keyword>
<name>A0A939K1G3_9BACT</name>
<dbReference type="Gene3D" id="1.10.760.10">
    <property type="entry name" value="Cytochrome c-like domain"/>
    <property type="match status" value="1"/>
</dbReference>
<dbReference type="Proteomes" id="UP000664795">
    <property type="component" value="Unassembled WGS sequence"/>
</dbReference>
<dbReference type="InterPro" id="IPR051395">
    <property type="entry name" value="Cytochrome_c_Peroxidase/MauG"/>
</dbReference>
<dbReference type="GO" id="GO:0009055">
    <property type="term" value="F:electron transfer activity"/>
    <property type="evidence" value="ECO:0007669"/>
    <property type="project" value="InterPro"/>
</dbReference>
<dbReference type="Pfam" id="PF03150">
    <property type="entry name" value="CCP_MauG"/>
    <property type="match status" value="1"/>
</dbReference>
<evidence type="ECO:0000256" key="4">
    <source>
        <dbReference type="ARBA" id="ARBA00022729"/>
    </source>
</evidence>
<sequence>MKPTWVVLTLLGIAGLGGSAFVTDEPNQVAVLGERLFSDPILSRTRTISCATCHRPDYAFADTSAVSVGVRGQRGKRNTPSAMNVLLQANFFWDGRAATLEEQVLAPIENPDEMDLPIAEAVNRLNRSKTYVAQFGRVFGELPSRTNLAKALAEFQRTLETADSPFDD</sequence>
<dbReference type="InterPro" id="IPR009056">
    <property type="entry name" value="Cyt_c-like_dom"/>
</dbReference>
<feature type="domain" description="Cytochrome c" evidence="9">
    <location>
        <begin position="28"/>
        <end position="143"/>
    </location>
</feature>
<keyword evidence="5" id="KW-0560">Oxidoreductase</keyword>
<evidence type="ECO:0000256" key="6">
    <source>
        <dbReference type="ARBA" id="ARBA00023004"/>
    </source>
</evidence>
<keyword evidence="2 7" id="KW-0349">Heme</keyword>
<dbReference type="RefSeq" id="WP_207336993.1">
    <property type="nucleotide sequence ID" value="NZ_JAFMYU010000016.1"/>
</dbReference>
<gene>
    <name evidence="10" type="ORF">J2I48_18600</name>
</gene>
<proteinExistence type="predicted"/>
<protein>
    <submittedName>
        <fullName evidence="10">Cytochrome-c peroxidase</fullName>
    </submittedName>
</protein>
<evidence type="ECO:0000256" key="7">
    <source>
        <dbReference type="PROSITE-ProRule" id="PRU00433"/>
    </source>
</evidence>
<dbReference type="PANTHER" id="PTHR30600">
    <property type="entry name" value="CYTOCHROME C PEROXIDASE-RELATED"/>
    <property type="match status" value="1"/>
</dbReference>
<evidence type="ECO:0000256" key="2">
    <source>
        <dbReference type="ARBA" id="ARBA00022617"/>
    </source>
</evidence>
<evidence type="ECO:0000313" key="11">
    <source>
        <dbReference type="Proteomes" id="UP000664795"/>
    </source>
</evidence>
<keyword evidence="3 7" id="KW-0479">Metal-binding</keyword>
<organism evidence="10 11">
    <name type="scientific">Fibrella aquatilis</name>
    <dbReference type="NCBI Taxonomy" id="2817059"/>
    <lineage>
        <taxon>Bacteria</taxon>
        <taxon>Pseudomonadati</taxon>
        <taxon>Bacteroidota</taxon>
        <taxon>Cytophagia</taxon>
        <taxon>Cytophagales</taxon>
        <taxon>Spirosomataceae</taxon>
        <taxon>Fibrella</taxon>
    </lineage>
</organism>
<evidence type="ECO:0000256" key="5">
    <source>
        <dbReference type="ARBA" id="ARBA00023002"/>
    </source>
</evidence>
<keyword evidence="10" id="KW-0575">Peroxidase</keyword>
<dbReference type="GO" id="GO:0020037">
    <property type="term" value="F:heme binding"/>
    <property type="evidence" value="ECO:0007669"/>
    <property type="project" value="InterPro"/>
</dbReference>
<comment type="caution">
    <text evidence="10">The sequence shown here is derived from an EMBL/GenBank/DDBJ whole genome shotgun (WGS) entry which is preliminary data.</text>
</comment>
<dbReference type="AlphaFoldDB" id="A0A939K1G3"/>
<dbReference type="EMBL" id="JAFMYU010000016">
    <property type="protein sequence ID" value="MBO0933026.1"/>
    <property type="molecule type" value="Genomic_DNA"/>
</dbReference>
<dbReference type="PANTHER" id="PTHR30600:SF10">
    <property type="entry name" value="BLL6722 PROTEIN"/>
    <property type="match status" value="1"/>
</dbReference>
<evidence type="ECO:0000256" key="1">
    <source>
        <dbReference type="ARBA" id="ARBA00004196"/>
    </source>
</evidence>